<feature type="compositionally biased region" description="Basic and acidic residues" evidence="1">
    <location>
        <begin position="45"/>
        <end position="56"/>
    </location>
</feature>
<name>A0ABR2EC43_9ROSI</name>
<protein>
    <submittedName>
        <fullName evidence="2">Uncharacterized protein</fullName>
    </submittedName>
</protein>
<reference evidence="2 3" key="1">
    <citation type="journal article" date="2024" name="G3 (Bethesda)">
        <title>Genome assembly of Hibiscus sabdariffa L. provides insights into metabolisms of medicinal natural products.</title>
        <authorList>
            <person name="Kim T."/>
        </authorList>
    </citation>
    <scope>NUCLEOTIDE SEQUENCE [LARGE SCALE GENOMIC DNA]</scope>
    <source>
        <strain evidence="2">TK-2024</strain>
        <tissue evidence="2">Old leaves</tissue>
    </source>
</reference>
<feature type="region of interest" description="Disordered" evidence="1">
    <location>
        <begin position="1"/>
        <end position="57"/>
    </location>
</feature>
<organism evidence="2 3">
    <name type="scientific">Hibiscus sabdariffa</name>
    <name type="common">roselle</name>
    <dbReference type="NCBI Taxonomy" id="183260"/>
    <lineage>
        <taxon>Eukaryota</taxon>
        <taxon>Viridiplantae</taxon>
        <taxon>Streptophyta</taxon>
        <taxon>Embryophyta</taxon>
        <taxon>Tracheophyta</taxon>
        <taxon>Spermatophyta</taxon>
        <taxon>Magnoliopsida</taxon>
        <taxon>eudicotyledons</taxon>
        <taxon>Gunneridae</taxon>
        <taxon>Pentapetalae</taxon>
        <taxon>rosids</taxon>
        <taxon>malvids</taxon>
        <taxon>Malvales</taxon>
        <taxon>Malvaceae</taxon>
        <taxon>Malvoideae</taxon>
        <taxon>Hibiscus</taxon>
    </lineage>
</organism>
<proteinExistence type="predicted"/>
<feature type="compositionally biased region" description="Basic and acidic residues" evidence="1">
    <location>
        <begin position="9"/>
        <end position="29"/>
    </location>
</feature>
<evidence type="ECO:0000313" key="3">
    <source>
        <dbReference type="Proteomes" id="UP001472677"/>
    </source>
</evidence>
<gene>
    <name evidence="2" type="ORF">V6N12_009904</name>
</gene>
<dbReference type="EMBL" id="JBBPBM010000016">
    <property type="protein sequence ID" value="KAK8557675.1"/>
    <property type="molecule type" value="Genomic_DNA"/>
</dbReference>
<evidence type="ECO:0000256" key="1">
    <source>
        <dbReference type="SAM" id="MobiDB-lite"/>
    </source>
</evidence>
<evidence type="ECO:0000313" key="2">
    <source>
        <dbReference type="EMBL" id="KAK8557675.1"/>
    </source>
</evidence>
<accession>A0ABR2EC43</accession>
<dbReference type="Proteomes" id="UP001472677">
    <property type="component" value="Unassembled WGS sequence"/>
</dbReference>
<sequence length="70" mass="7833">MHPLPEGKGTPKDKGSPEDKKENKGEKPPKGRRASKRSKVTSPEDNVKECNGDGERVVGMGTSRWRWFII</sequence>
<feature type="compositionally biased region" description="Basic residues" evidence="1">
    <location>
        <begin position="30"/>
        <end position="39"/>
    </location>
</feature>
<comment type="caution">
    <text evidence="2">The sequence shown here is derived from an EMBL/GenBank/DDBJ whole genome shotgun (WGS) entry which is preliminary data.</text>
</comment>
<keyword evidence="3" id="KW-1185">Reference proteome</keyword>